<sequence length="385" mass="40323">MIPFEFATANRIIFGSGALRQAGEIAAGMGTCALVVTGKNTERAAPLCEVLCEKNISYETFSVCGEPTTDIASQGAQVARKNGCDLVIGFGGGSPLDTGKAIAVLLTNGGEPLDYLEVIGKGQPITKAAAPYLAIPTTAGTGTEVTRNAVLKSLEHKVKVSMRSPLLLPKVALIDPELTYSLPPAVTASTGLDAFTQVLEPYVSHKASPMTDAICREGIARAARSLQRAYEYSDDTASREDMCIASLFGGLALANAGLGAVHGFAGPAGGMFPVPHGVVCARLLPFVMERNVCALQERQPDSPALARYDEIAQILTGNPSATSSDGVTWIQELCNALQISPLSTYGMTPDDIPALVEKATRASSMKGNPLVLTNDELTEIVRLAL</sequence>
<dbReference type="Pfam" id="PF00465">
    <property type="entry name" value="Fe-ADH"/>
    <property type="match status" value="1"/>
</dbReference>
<dbReference type="GO" id="GO:0046872">
    <property type="term" value="F:metal ion binding"/>
    <property type="evidence" value="ECO:0007669"/>
    <property type="project" value="InterPro"/>
</dbReference>
<dbReference type="InterPro" id="IPR056798">
    <property type="entry name" value="ADH_Fe_C"/>
</dbReference>
<gene>
    <name evidence="6" type="ORF">CSA56_15435</name>
</gene>
<proteinExistence type="inferred from homology"/>
<evidence type="ECO:0000313" key="6">
    <source>
        <dbReference type="EMBL" id="PIE32482.1"/>
    </source>
</evidence>
<accession>A0A2G6KBY5</accession>
<evidence type="ECO:0000256" key="3">
    <source>
        <dbReference type="ARBA" id="ARBA00023027"/>
    </source>
</evidence>
<keyword evidence="3" id="KW-0520">NAD</keyword>
<evidence type="ECO:0000256" key="2">
    <source>
        <dbReference type="ARBA" id="ARBA00023002"/>
    </source>
</evidence>
<dbReference type="SUPFAM" id="SSF56796">
    <property type="entry name" value="Dehydroquinate synthase-like"/>
    <property type="match status" value="1"/>
</dbReference>
<feature type="domain" description="Alcohol dehydrogenase iron-type/glycerol dehydrogenase GldA" evidence="4">
    <location>
        <begin position="10"/>
        <end position="176"/>
    </location>
</feature>
<evidence type="ECO:0000313" key="7">
    <source>
        <dbReference type="Proteomes" id="UP000230821"/>
    </source>
</evidence>
<dbReference type="Pfam" id="PF25137">
    <property type="entry name" value="ADH_Fe_C"/>
    <property type="match status" value="1"/>
</dbReference>
<keyword evidence="2" id="KW-0560">Oxidoreductase</keyword>
<dbReference type="PANTHER" id="PTHR11496:SF102">
    <property type="entry name" value="ALCOHOL DEHYDROGENASE 4"/>
    <property type="match status" value="1"/>
</dbReference>
<evidence type="ECO:0000259" key="5">
    <source>
        <dbReference type="Pfam" id="PF25137"/>
    </source>
</evidence>
<feature type="domain" description="Fe-containing alcohol dehydrogenase-like C-terminal" evidence="5">
    <location>
        <begin position="187"/>
        <end position="383"/>
    </location>
</feature>
<dbReference type="GO" id="GO:0004022">
    <property type="term" value="F:alcohol dehydrogenase (NAD+) activity"/>
    <property type="evidence" value="ECO:0007669"/>
    <property type="project" value="TreeGrafter"/>
</dbReference>
<comment type="similarity">
    <text evidence="1">Belongs to the iron-containing alcohol dehydrogenase family.</text>
</comment>
<dbReference type="AlphaFoldDB" id="A0A2G6KBY5"/>
<evidence type="ECO:0000259" key="4">
    <source>
        <dbReference type="Pfam" id="PF00465"/>
    </source>
</evidence>
<dbReference type="EMBL" id="PDSK01000113">
    <property type="protein sequence ID" value="PIE32482.1"/>
    <property type="molecule type" value="Genomic_DNA"/>
</dbReference>
<dbReference type="Gene3D" id="1.20.1090.10">
    <property type="entry name" value="Dehydroquinate synthase-like - alpha domain"/>
    <property type="match status" value="1"/>
</dbReference>
<protein>
    <submittedName>
        <fullName evidence="6">Alcohol dehydrogenase</fullName>
    </submittedName>
</protein>
<dbReference type="InterPro" id="IPR039697">
    <property type="entry name" value="Alcohol_dehydrogenase_Fe"/>
</dbReference>
<organism evidence="6 7">
    <name type="scientific">candidate division KSB3 bacterium</name>
    <dbReference type="NCBI Taxonomy" id="2044937"/>
    <lineage>
        <taxon>Bacteria</taxon>
        <taxon>candidate division KSB3</taxon>
    </lineage>
</organism>
<dbReference type="Gene3D" id="3.40.50.1970">
    <property type="match status" value="1"/>
</dbReference>
<dbReference type="InterPro" id="IPR018211">
    <property type="entry name" value="ADH_Fe_CS"/>
</dbReference>
<dbReference type="Proteomes" id="UP000230821">
    <property type="component" value="Unassembled WGS sequence"/>
</dbReference>
<name>A0A2G6KBY5_9BACT</name>
<comment type="caution">
    <text evidence="6">The sequence shown here is derived from an EMBL/GenBank/DDBJ whole genome shotgun (WGS) entry which is preliminary data.</text>
</comment>
<dbReference type="PANTHER" id="PTHR11496">
    <property type="entry name" value="ALCOHOL DEHYDROGENASE"/>
    <property type="match status" value="1"/>
</dbReference>
<dbReference type="InterPro" id="IPR001670">
    <property type="entry name" value="ADH_Fe/GldA"/>
</dbReference>
<dbReference type="PROSITE" id="PS00913">
    <property type="entry name" value="ADH_IRON_1"/>
    <property type="match status" value="1"/>
</dbReference>
<dbReference type="FunFam" id="3.40.50.1970:FF:000003">
    <property type="entry name" value="Alcohol dehydrogenase, iron-containing"/>
    <property type="match status" value="1"/>
</dbReference>
<dbReference type="CDD" id="cd08183">
    <property type="entry name" value="Fe-ADH-like"/>
    <property type="match status" value="1"/>
</dbReference>
<evidence type="ECO:0000256" key="1">
    <source>
        <dbReference type="ARBA" id="ARBA00007358"/>
    </source>
</evidence>
<reference evidence="6 7" key="1">
    <citation type="submission" date="2017-10" db="EMBL/GenBank/DDBJ databases">
        <title>Novel microbial diversity and functional potential in the marine mammal oral microbiome.</title>
        <authorList>
            <person name="Dudek N.K."/>
            <person name="Sun C.L."/>
            <person name="Burstein D."/>
            <person name="Kantor R.S."/>
            <person name="Aliaga Goltsman D.S."/>
            <person name="Bik E.M."/>
            <person name="Thomas B.C."/>
            <person name="Banfield J.F."/>
            <person name="Relman D.A."/>
        </authorList>
    </citation>
    <scope>NUCLEOTIDE SEQUENCE [LARGE SCALE GENOMIC DNA]</scope>
    <source>
        <strain evidence="6">DOLJORAL78_47_16</strain>
    </source>
</reference>